<dbReference type="Proteomes" id="UP001596160">
    <property type="component" value="Unassembled WGS sequence"/>
</dbReference>
<sequence length="260" mass="26901">MSHTDSAPSAEYGAAVESLAGRVLLAVSGGEESPDLAAHLRNALDAKAALAAVRVLGPDVFAPALLASVPSSPTDREVVAEALRVFPSAPGDPPEIARLDRATLALLAQPENGAIGTVVAVDSAVDSAAERASDGASDASEPAPEERHWRAWAQGMARLSPLALPGVRGEAAEQASRRVLDLYRGLTRSMLRRDYPTTARLARWGALAEGTGTAALPGMDIGTVVRHLELCGAVGARTVLDTTVAGRILAARQNPKERSA</sequence>
<evidence type="ECO:0000313" key="1">
    <source>
        <dbReference type="EMBL" id="MFC5156531.1"/>
    </source>
</evidence>
<keyword evidence="2" id="KW-1185">Reference proteome</keyword>
<evidence type="ECO:0000313" key="2">
    <source>
        <dbReference type="Proteomes" id="UP001596160"/>
    </source>
</evidence>
<gene>
    <name evidence="1" type="ORF">ACFPRH_32940</name>
</gene>
<proteinExistence type="predicted"/>
<accession>A0ABW0AUA3</accession>
<comment type="caution">
    <text evidence="1">The sequence shown here is derived from an EMBL/GenBank/DDBJ whole genome shotgun (WGS) entry which is preliminary data.</text>
</comment>
<reference evidence="2" key="1">
    <citation type="journal article" date="2019" name="Int. J. Syst. Evol. Microbiol.">
        <title>The Global Catalogue of Microorganisms (GCM) 10K type strain sequencing project: providing services to taxonomists for standard genome sequencing and annotation.</title>
        <authorList>
            <consortium name="The Broad Institute Genomics Platform"/>
            <consortium name="The Broad Institute Genome Sequencing Center for Infectious Disease"/>
            <person name="Wu L."/>
            <person name="Ma J."/>
        </authorList>
    </citation>
    <scope>NUCLEOTIDE SEQUENCE [LARGE SCALE GENOMIC DNA]</scope>
    <source>
        <strain evidence="2">PCU 266</strain>
    </source>
</reference>
<dbReference type="RefSeq" id="WP_344479297.1">
    <property type="nucleotide sequence ID" value="NZ_BAAASB010000012.1"/>
</dbReference>
<name>A0ABW0AUA3_9ACTN</name>
<organism evidence="1 2">
    <name type="scientific">Streptomyces amakusaensis</name>
    <dbReference type="NCBI Taxonomy" id="67271"/>
    <lineage>
        <taxon>Bacteria</taxon>
        <taxon>Bacillati</taxon>
        <taxon>Actinomycetota</taxon>
        <taxon>Actinomycetes</taxon>
        <taxon>Kitasatosporales</taxon>
        <taxon>Streptomycetaceae</taxon>
        <taxon>Streptomyces</taxon>
    </lineage>
</organism>
<dbReference type="EMBL" id="JBHSKP010000036">
    <property type="protein sequence ID" value="MFC5156531.1"/>
    <property type="molecule type" value="Genomic_DNA"/>
</dbReference>
<protein>
    <submittedName>
        <fullName evidence="1">Uncharacterized protein</fullName>
    </submittedName>
</protein>